<feature type="transmembrane region" description="Helical" evidence="1">
    <location>
        <begin position="343"/>
        <end position="362"/>
    </location>
</feature>
<dbReference type="InterPro" id="IPR007890">
    <property type="entry name" value="CHASE2"/>
</dbReference>
<name>A0ABR6XRX3_9BURK</name>
<reference evidence="3 4" key="1">
    <citation type="submission" date="2020-08" db="EMBL/GenBank/DDBJ databases">
        <title>Novel species isolated from subtropical streams in China.</title>
        <authorList>
            <person name="Lu H."/>
        </authorList>
    </citation>
    <scope>NUCLEOTIDE SEQUENCE [LARGE SCALE GENOMIC DNA]</scope>
    <source>
        <strain evidence="3 4">KCTC 52442</strain>
    </source>
</reference>
<protein>
    <submittedName>
        <fullName evidence="3">CHASE2 domain-containing protein</fullName>
    </submittedName>
</protein>
<dbReference type="CDD" id="cd07302">
    <property type="entry name" value="CHD"/>
    <property type="match status" value="1"/>
</dbReference>
<dbReference type="Pfam" id="PF00211">
    <property type="entry name" value="Guanylate_cyc"/>
    <property type="match status" value="1"/>
</dbReference>
<keyword evidence="4" id="KW-1185">Reference proteome</keyword>
<evidence type="ECO:0000313" key="4">
    <source>
        <dbReference type="Proteomes" id="UP000643610"/>
    </source>
</evidence>
<dbReference type="Proteomes" id="UP000643610">
    <property type="component" value="Unassembled WGS sequence"/>
</dbReference>
<dbReference type="PROSITE" id="PS50125">
    <property type="entry name" value="GUANYLATE_CYCLASE_2"/>
    <property type="match status" value="1"/>
</dbReference>
<dbReference type="EMBL" id="JACOFU010000004">
    <property type="protein sequence ID" value="MBC3832229.1"/>
    <property type="molecule type" value="Genomic_DNA"/>
</dbReference>
<dbReference type="SMART" id="SM00044">
    <property type="entry name" value="CYCc"/>
    <property type="match status" value="1"/>
</dbReference>
<feature type="domain" description="Guanylate cyclase" evidence="2">
    <location>
        <begin position="470"/>
        <end position="602"/>
    </location>
</feature>
<dbReference type="RefSeq" id="WP_186891263.1">
    <property type="nucleotide sequence ID" value="NZ_JACOFU010000004.1"/>
</dbReference>
<keyword evidence="1" id="KW-0812">Transmembrane</keyword>
<accession>A0ABR6XRX3</accession>
<comment type="caution">
    <text evidence="3">The sequence shown here is derived from an EMBL/GenBank/DDBJ whole genome shotgun (WGS) entry which is preliminary data.</text>
</comment>
<evidence type="ECO:0000256" key="1">
    <source>
        <dbReference type="SAM" id="Phobius"/>
    </source>
</evidence>
<dbReference type="PANTHER" id="PTHR43081">
    <property type="entry name" value="ADENYLATE CYCLASE, TERMINAL-DIFFERENTIATION SPECIFIC-RELATED"/>
    <property type="match status" value="1"/>
</dbReference>
<evidence type="ECO:0000259" key="2">
    <source>
        <dbReference type="PROSITE" id="PS50125"/>
    </source>
</evidence>
<dbReference type="PANTHER" id="PTHR43081:SF1">
    <property type="entry name" value="ADENYLATE CYCLASE, TERMINAL-DIFFERENTIATION SPECIFIC"/>
    <property type="match status" value="1"/>
</dbReference>
<dbReference type="SUPFAM" id="SSF55073">
    <property type="entry name" value="Nucleotide cyclase"/>
    <property type="match status" value="1"/>
</dbReference>
<sequence length="653" mass="71646">MPRERIRILALVFALITSLYLDRILPGLIAPIDYALSDWRSKVAISWTAFIVEKKGLDSKERRLVIIDIDEKSVAQEGAWPWPRDKVGTLLKTLIDDYKISGAALDIVFPEIRQNDELLAKQIQRPEITGAVVYDLLNRELPEVKQDLPLPITLKIAAGAPRTIGLPTTGNHSAIMPERIGHITPIHDDDGAIRHLPPFICSPTSFSRCMPLLEVAAFAGLLDRPTFKVQAGTGWFSPAWEMLIMDGDNMAIATIPLTKQGLITVPYRHVVDNWMSFSATDILQRKIDPIHLRGSVVLVGSTALGMADVIATPISSGTAGLAPHAEVLSALFDNYFPYQPRDATLIVAMILLPLALLLHWAIRTVISPIAVTVLYPGWLVISLALGFLVALACYIFFSLLIPLTPILFFPPLAILICTLLALHKSSIEQVGVLGLLSAYLPKQVAQRLSLPAISGKKIDTNIDASRREITVLFADIRGFTGLVETQSPEVVATLMHKIFSEMSHAVVNHHGTIDKFIGDAVMAFWNAPEDDEFHAQHAFEAAQEMLQRINGLADFCCTLKLAPVSVSIGLETGLALVGHFGSEHRRTYTALGETVVLASRIEGLATQFKQHILIGDACAQHLSADSIHYLGQTSIRGRQKMIEVYAPVQSNLE</sequence>
<feature type="transmembrane region" description="Helical" evidence="1">
    <location>
        <begin position="374"/>
        <end position="397"/>
    </location>
</feature>
<organism evidence="3 4">
    <name type="scientific">Undibacterium amnicola</name>
    <dbReference type="NCBI Taxonomy" id="1834038"/>
    <lineage>
        <taxon>Bacteria</taxon>
        <taxon>Pseudomonadati</taxon>
        <taxon>Pseudomonadota</taxon>
        <taxon>Betaproteobacteria</taxon>
        <taxon>Burkholderiales</taxon>
        <taxon>Oxalobacteraceae</taxon>
        <taxon>Undibacterium</taxon>
    </lineage>
</organism>
<dbReference type="SMART" id="SM01080">
    <property type="entry name" value="CHASE2"/>
    <property type="match status" value="1"/>
</dbReference>
<dbReference type="InterPro" id="IPR001054">
    <property type="entry name" value="A/G_cyclase"/>
</dbReference>
<keyword evidence="1" id="KW-1133">Transmembrane helix</keyword>
<proteinExistence type="predicted"/>
<evidence type="ECO:0000313" key="3">
    <source>
        <dbReference type="EMBL" id="MBC3832229.1"/>
    </source>
</evidence>
<feature type="transmembrane region" description="Helical" evidence="1">
    <location>
        <begin position="403"/>
        <end position="422"/>
    </location>
</feature>
<dbReference type="Pfam" id="PF05226">
    <property type="entry name" value="CHASE2"/>
    <property type="match status" value="1"/>
</dbReference>
<keyword evidence="1" id="KW-0472">Membrane</keyword>
<dbReference type="InterPro" id="IPR050697">
    <property type="entry name" value="Adenylyl/Guanylyl_Cyclase_3/4"/>
</dbReference>
<gene>
    <name evidence="3" type="ORF">H8K33_11955</name>
</gene>
<dbReference type="InterPro" id="IPR029787">
    <property type="entry name" value="Nucleotide_cyclase"/>
</dbReference>
<dbReference type="Gene3D" id="3.30.70.1230">
    <property type="entry name" value="Nucleotide cyclase"/>
    <property type="match status" value="1"/>
</dbReference>